<dbReference type="PANTHER" id="PTHR33112:SF16">
    <property type="entry name" value="HETEROKARYON INCOMPATIBILITY DOMAIN-CONTAINING PROTEIN"/>
    <property type="match status" value="1"/>
</dbReference>
<dbReference type="HOGENOM" id="CLU_002639_2_8_1"/>
<evidence type="ECO:0000313" key="3">
    <source>
        <dbReference type="Proteomes" id="UP000030651"/>
    </source>
</evidence>
<sequence>MTLCTPCATIDLDAIRRGDYWELKNSKDMRESASNGCDGCSFFLDSIKNFSKRLSENFEDFVEQARPMRIGKFYDGNDYYLEVGSDDVKDYVNFDLCAAETGFNPPNDEGPKRPISQDLNGDEFELARIWLDRCSQHEHCDAQEDTQLPTRLIQVHDKSTLHICPTQKDWRGKYVALSHCWGKKPFLKTEHSNFQRLVTGFDYEELPRSFQDAVTLTRKLGFRYLWIDALCIIQDDEEDWARESVAMTQVYQNASLVISANAAPDSSSGFLARKVFRSHRFGTGAGLLLWQSPAITGFKSFAEIRGEPLDRRAWTYQEKIMAKRILYFLKSQMAWGCSTCIYTESMGTTPTRHASTHGPSIKLEIHRFMRAESTELEISSSKWESLRSRLDCWYYCIQEYTHRDLTKAGDKLPAFSGLSSGLCIPELGNYLAGLWEVDLFRGLGWRYVDRGAYPVRDYNCYVAPSWSYMCAQGRIKLIGLDFERQREASDSELLSERRWKEVYRPQLIDHDIKPVLEENKYGAIKPGWILIRACCRRILVQRSPMREAWHDEMNDDHDRLCFDTLDGRFVWRFDATDGYHCPKKSRGEFESGWGEPWADDGEVDEYTAVQIYRYRREQAYFSDQPPQLFMLILSSTFHNREEAYERVGIVSVPLSDEQLYHEKWQSLELKLF</sequence>
<protein>
    <recommendedName>
        <fullName evidence="1">Heterokaryon incompatibility domain-containing protein</fullName>
    </recommendedName>
</protein>
<feature type="domain" description="Heterokaryon incompatibility" evidence="1">
    <location>
        <begin position="174"/>
        <end position="318"/>
    </location>
</feature>
<accession>W3XAR0</accession>
<dbReference type="PANTHER" id="PTHR33112">
    <property type="entry name" value="DOMAIN PROTEIN, PUTATIVE-RELATED"/>
    <property type="match status" value="1"/>
</dbReference>
<dbReference type="AlphaFoldDB" id="W3XAR0"/>
<dbReference type="STRING" id="1229662.W3XAR0"/>
<dbReference type="Proteomes" id="UP000030651">
    <property type="component" value="Unassembled WGS sequence"/>
</dbReference>
<organism evidence="2 3">
    <name type="scientific">Pestalotiopsis fici (strain W106-1 / CGMCC3.15140)</name>
    <dbReference type="NCBI Taxonomy" id="1229662"/>
    <lineage>
        <taxon>Eukaryota</taxon>
        <taxon>Fungi</taxon>
        <taxon>Dikarya</taxon>
        <taxon>Ascomycota</taxon>
        <taxon>Pezizomycotina</taxon>
        <taxon>Sordariomycetes</taxon>
        <taxon>Xylariomycetidae</taxon>
        <taxon>Amphisphaeriales</taxon>
        <taxon>Sporocadaceae</taxon>
        <taxon>Pestalotiopsis</taxon>
    </lineage>
</organism>
<dbReference type="KEGG" id="pfy:PFICI_04398"/>
<reference evidence="3" key="1">
    <citation type="journal article" date="2015" name="BMC Genomics">
        <title>Genomic and transcriptomic analysis of the endophytic fungus Pestalotiopsis fici reveals its lifestyle and high potential for synthesis of natural products.</title>
        <authorList>
            <person name="Wang X."/>
            <person name="Zhang X."/>
            <person name="Liu L."/>
            <person name="Xiang M."/>
            <person name="Wang W."/>
            <person name="Sun X."/>
            <person name="Che Y."/>
            <person name="Guo L."/>
            <person name="Liu G."/>
            <person name="Guo L."/>
            <person name="Wang C."/>
            <person name="Yin W.B."/>
            <person name="Stadler M."/>
            <person name="Zhang X."/>
            <person name="Liu X."/>
        </authorList>
    </citation>
    <scope>NUCLEOTIDE SEQUENCE [LARGE SCALE GENOMIC DNA]</scope>
    <source>
        <strain evidence="3">W106-1 / CGMCC3.15140</strain>
    </source>
</reference>
<dbReference type="Pfam" id="PF06985">
    <property type="entry name" value="HET"/>
    <property type="match status" value="1"/>
</dbReference>
<evidence type="ECO:0000313" key="2">
    <source>
        <dbReference type="EMBL" id="ETS82522.1"/>
    </source>
</evidence>
<dbReference type="OrthoDB" id="3486565at2759"/>
<dbReference type="InParanoid" id="W3XAR0"/>
<dbReference type="GeneID" id="19269411"/>
<keyword evidence="3" id="KW-1185">Reference proteome</keyword>
<dbReference type="EMBL" id="KI912111">
    <property type="protein sequence ID" value="ETS82522.1"/>
    <property type="molecule type" value="Genomic_DNA"/>
</dbReference>
<dbReference type="eggNOG" id="ENOG502QWMA">
    <property type="taxonomic scope" value="Eukaryota"/>
</dbReference>
<name>W3XAR0_PESFW</name>
<dbReference type="OMA" id="NGHYLAG"/>
<gene>
    <name evidence="2" type="ORF">PFICI_04398</name>
</gene>
<proteinExistence type="predicted"/>
<dbReference type="RefSeq" id="XP_007831170.1">
    <property type="nucleotide sequence ID" value="XM_007832979.1"/>
</dbReference>
<dbReference type="InterPro" id="IPR010730">
    <property type="entry name" value="HET"/>
</dbReference>
<evidence type="ECO:0000259" key="1">
    <source>
        <dbReference type="Pfam" id="PF06985"/>
    </source>
</evidence>